<keyword evidence="3" id="KW-1185">Reference proteome</keyword>
<comment type="caution">
    <text evidence="2">The sequence shown here is derived from an EMBL/GenBank/DDBJ whole genome shotgun (WGS) entry which is preliminary data.</text>
</comment>
<feature type="compositionally biased region" description="Polar residues" evidence="1">
    <location>
        <begin position="1"/>
        <end position="14"/>
    </location>
</feature>
<dbReference type="Proteomes" id="UP001499988">
    <property type="component" value="Unassembled WGS sequence"/>
</dbReference>
<name>A0ABP9ED80_9GAMM</name>
<feature type="compositionally biased region" description="Polar residues" evidence="1">
    <location>
        <begin position="22"/>
        <end position="33"/>
    </location>
</feature>
<dbReference type="PANTHER" id="PTHR37166">
    <property type="entry name" value="PROTEIN FLAG"/>
    <property type="match status" value="1"/>
</dbReference>
<keyword evidence="2" id="KW-0966">Cell projection</keyword>
<dbReference type="EMBL" id="BAABJZ010000006">
    <property type="protein sequence ID" value="GAA4874418.1"/>
    <property type="molecule type" value="Genomic_DNA"/>
</dbReference>
<gene>
    <name evidence="2" type="ORF">GCM10023333_04160</name>
</gene>
<accession>A0ABP9ED80</accession>
<dbReference type="InterPro" id="IPR005186">
    <property type="entry name" value="FlaG"/>
</dbReference>
<evidence type="ECO:0000313" key="3">
    <source>
        <dbReference type="Proteomes" id="UP001499988"/>
    </source>
</evidence>
<dbReference type="Pfam" id="PF03646">
    <property type="entry name" value="FlaG"/>
    <property type="match status" value="1"/>
</dbReference>
<dbReference type="Gene3D" id="3.30.160.170">
    <property type="entry name" value="FlaG-like"/>
    <property type="match status" value="1"/>
</dbReference>
<feature type="region of interest" description="Disordered" evidence="1">
    <location>
        <begin position="1"/>
        <end position="56"/>
    </location>
</feature>
<dbReference type="RefSeq" id="WP_345332887.1">
    <property type="nucleotide sequence ID" value="NZ_BAABJZ010000006.1"/>
</dbReference>
<proteinExistence type="predicted"/>
<dbReference type="SUPFAM" id="SSF160214">
    <property type="entry name" value="FlaG-like"/>
    <property type="match status" value="1"/>
</dbReference>
<protein>
    <submittedName>
        <fullName evidence="2">Flagellar protein FlaG</fullName>
    </submittedName>
</protein>
<organism evidence="2 3">
    <name type="scientific">Ferrimonas pelagia</name>
    <dbReference type="NCBI Taxonomy" id="1177826"/>
    <lineage>
        <taxon>Bacteria</taxon>
        <taxon>Pseudomonadati</taxon>
        <taxon>Pseudomonadota</taxon>
        <taxon>Gammaproteobacteria</taxon>
        <taxon>Alteromonadales</taxon>
        <taxon>Ferrimonadaceae</taxon>
        <taxon>Ferrimonas</taxon>
    </lineage>
</organism>
<dbReference type="PANTHER" id="PTHR37166:SF1">
    <property type="entry name" value="PROTEIN FLAG"/>
    <property type="match status" value="1"/>
</dbReference>
<sequence>MTTEISSISGTNLASKPGNGQALPTTSAATAKANQAEPASAGAVTAAERLASGQDPALAREQLERIASELEQFVSGNQRALSFHVDDDTGRDVVVVKDIQRDEVIRQVPAEEVLELAARLSDLSGLLIETQA</sequence>
<keyword evidence="2" id="KW-0282">Flagellum</keyword>
<reference evidence="3" key="1">
    <citation type="journal article" date="2019" name="Int. J. Syst. Evol. Microbiol.">
        <title>The Global Catalogue of Microorganisms (GCM) 10K type strain sequencing project: providing services to taxonomists for standard genome sequencing and annotation.</title>
        <authorList>
            <consortium name="The Broad Institute Genomics Platform"/>
            <consortium name="The Broad Institute Genome Sequencing Center for Infectious Disease"/>
            <person name="Wu L."/>
            <person name="Ma J."/>
        </authorList>
    </citation>
    <scope>NUCLEOTIDE SEQUENCE [LARGE SCALE GENOMIC DNA]</scope>
    <source>
        <strain evidence="3">JCM 18401</strain>
    </source>
</reference>
<keyword evidence="2" id="KW-0969">Cilium</keyword>
<dbReference type="InterPro" id="IPR035924">
    <property type="entry name" value="FlaG-like_sf"/>
</dbReference>
<evidence type="ECO:0000256" key="1">
    <source>
        <dbReference type="SAM" id="MobiDB-lite"/>
    </source>
</evidence>
<evidence type="ECO:0000313" key="2">
    <source>
        <dbReference type="EMBL" id="GAA4874418.1"/>
    </source>
</evidence>